<dbReference type="EMBL" id="MWQO01000014">
    <property type="protein sequence ID" value="THD11349.1"/>
    <property type="molecule type" value="Genomic_DNA"/>
</dbReference>
<reference evidence="1 2" key="1">
    <citation type="submission" date="2017-02" db="EMBL/GenBank/DDBJ databases">
        <title>Whole genome sequencing of Metallibacterium scheffleri DSM 24874 (T).</title>
        <authorList>
            <person name="Kumar S."/>
            <person name="Patil P."/>
            <person name="Patil P.B."/>
        </authorList>
    </citation>
    <scope>NUCLEOTIDE SEQUENCE [LARGE SCALE GENOMIC DNA]</scope>
    <source>
        <strain evidence="1 2">DSM 24874</strain>
    </source>
</reference>
<accession>A0A4S3KQR6</accession>
<dbReference type="RefSeq" id="WP_081130293.1">
    <property type="nucleotide sequence ID" value="NZ_LDOS01000005.1"/>
</dbReference>
<dbReference type="OrthoDB" id="281660at2"/>
<dbReference type="STRING" id="993689.GCA_002077135_00253"/>
<proteinExistence type="predicted"/>
<dbReference type="AlphaFoldDB" id="A0A4S3KQR6"/>
<comment type="caution">
    <text evidence="1">The sequence shown here is derived from an EMBL/GenBank/DDBJ whole genome shotgun (WGS) entry which is preliminary data.</text>
</comment>
<keyword evidence="2" id="KW-1185">Reference proteome</keyword>
<organism evidence="1 2">
    <name type="scientific">Metallibacterium scheffleri</name>
    <dbReference type="NCBI Taxonomy" id="993689"/>
    <lineage>
        <taxon>Bacteria</taxon>
        <taxon>Pseudomonadati</taxon>
        <taxon>Pseudomonadota</taxon>
        <taxon>Gammaproteobacteria</taxon>
        <taxon>Lysobacterales</taxon>
        <taxon>Rhodanobacteraceae</taxon>
        <taxon>Metallibacterium</taxon>
    </lineage>
</organism>
<evidence type="ECO:0000313" key="1">
    <source>
        <dbReference type="EMBL" id="THD11349.1"/>
    </source>
</evidence>
<gene>
    <name evidence="1" type="ORF">B1806_04315</name>
</gene>
<evidence type="ECO:0000313" key="2">
    <source>
        <dbReference type="Proteomes" id="UP000307749"/>
    </source>
</evidence>
<dbReference type="Proteomes" id="UP000307749">
    <property type="component" value="Unassembled WGS sequence"/>
</dbReference>
<name>A0A4S3KQR6_9GAMM</name>
<protein>
    <submittedName>
        <fullName evidence="1">Uncharacterized protein</fullName>
    </submittedName>
</protein>
<sequence>MSTRAIIAVRQPHGGFITIYVHMQGAHALEMLRQHYMPPQQVEALIALGDLSSLGDSPAECVAYHRDENEPWYVVRPQEVSRSDHLARHALGLGVEYIYTYANGQWSAADVKYLAHWSSRHRRYIPSKDLIESLAA</sequence>